<accession>A0A8R1V120</accession>
<protein>
    <submittedName>
        <fullName evidence="1">Uncharacterized protein</fullName>
    </submittedName>
</protein>
<dbReference type="EnsemblMetazoa" id="PPA43152.1">
    <property type="protein sequence ID" value="PPA43152.1"/>
    <property type="gene ID" value="WBGene00281521"/>
</dbReference>
<proteinExistence type="predicted"/>
<dbReference type="AlphaFoldDB" id="A0A2A6CDI5"/>
<evidence type="ECO:0000313" key="2">
    <source>
        <dbReference type="Proteomes" id="UP000005239"/>
    </source>
</evidence>
<accession>A0A2A6CDI5</accession>
<sequence>MFTFQLSTSTRSMFIYDDQEGLRINIKATLQEEDCSLSRWSWDVVQWMRSSVVDSNPVPACFSLGMLLIAAIWEME</sequence>
<dbReference type="Proteomes" id="UP000005239">
    <property type="component" value="Unassembled WGS sequence"/>
</dbReference>
<reference evidence="1" key="2">
    <citation type="submission" date="2022-06" db="UniProtKB">
        <authorList>
            <consortium name="EnsemblMetazoa"/>
        </authorList>
    </citation>
    <scope>IDENTIFICATION</scope>
    <source>
        <strain evidence="1">PS312</strain>
    </source>
</reference>
<keyword evidence="2" id="KW-1185">Reference proteome</keyword>
<reference evidence="2" key="1">
    <citation type="journal article" date="2008" name="Nat. Genet.">
        <title>The Pristionchus pacificus genome provides a unique perspective on nematode lifestyle and parasitism.</title>
        <authorList>
            <person name="Dieterich C."/>
            <person name="Clifton S.W."/>
            <person name="Schuster L.N."/>
            <person name="Chinwalla A."/>
            <person name="Delehaunty K."/>
            <person name="Dinkelacker I."/>
            <person name="Fulton L."/>
            <person name="Fulton R."/>
            <person name="Godfrey J."/>
            <person name="Minx P."/>
            <person name="Mitreva M."/>
            <person name="Roeseler W."/>
            <person name="Tian H."/>
            <person name="Witte H."/>
            <person name="Yang S.P."/>
            <person name="Wilson R.K."/>
            <person name="Sommer R.J."/>
        </authorList>
    </citation>
    <scope>NUCLEOTIDE SEQUENCE [LARGE SCALE GENOMIC DNA]</scope>
    <source>
        <strain evidence="2">PS312</strain>
    </source>
</reference>
<organism evidence="1 2">
    <name type="scientific">Pristionchus pacificus</name>
    <name type="common">Parasitic nematode worm</name>
    <dbReference type="NCBI Taxonomy" id="54126"/>
    <lineage>
        <taxon>Eukaryota</taxon>
        <taxon>Metazoa</taxon>
        <taxon>Ecdysozoa</taxon>
        <taxon>Nematoda</taxon>
        <taxon>Chromadorea</taxon>
        <taxon>Rhabditida</taxon>
        <taxon>Rhabditina</taxon>
        <taxon>Diplogasteromorpha</taxon>
        <taxon>Diplogasteroidea</taxon>
        <taxon>Neodiplogasteridae</taxon>
        <taxon>Pristionchus</taxon>
    </lineage>
</organism>
<name>A0A2A6CDI5_PRIPA</name>
<gene>
    <name evidence="1" type="primary">WBGene00281521</name>
</gene>
<evidence type="ECO:0000313" key="1">
    <source>
        <dbReference type="EnsemblMetazoa" id="PPA43152.1"/>
    </source>
</evidence>